<evidence type="ECO:0000313" key="1">
    <source>
        <dbReference type="EMBL" id="EOY20305.1"/>
    </source>
</evidence>
<dbReference type="Proteomes" id="UP000026915">
    <property type="component" value="Unassembled WGS sequence"/>
</dbReference>
<organism evidence="1 2">
    <name type="scientific">Theobroma cacao</name>
    <name type="common">Cacao</name>
    <name type="synonym">Cocoa</name>
    <dbReference type="NCBI Taxonomy" id="3641"/>
    <lineage>
        <taxon>Eukaryota</taxon>
        <taxon>Viridiplantae</taxon>
        <taxon>Streptophyta</taxon>
        <taxon>Embryophyta</taxon>
        <taxon>Tracheophyta</taxon>
        <taxon>Spermatophyta</taxon>
        <taxon>Magnoliopsida</taxon>
        <taxon>eudicotyledons</taxon>
        <taxon>Gunneridae</taxon>
        <taxon>Pentapetalae</taxon>
        <taxon>rosids</taxon>
        <taxon>malvids</taxon>
        <taxon>Malvales</taxon>
        <taxon>Malvaceae</taxon>
        <taxon>Byttnerioideae</taxon>
        <taxon>Theobroma</taxon>
    </lineage>
</organism>
<reference evidence="1 2" key="1">
    <citation type="journal article" date="2013" name="Genome Biol.">
        <title>The genome sequence of the most widely cultivated cacao type and its use to identify candidate genes regulating pod color.</title>
        <authorList>
            <person name="Motamayor J.C."/>
            <person name="Mockaitis K."/>
            <person name="Schmutz J."/>
            <person name="Haiminen N."/>
            <person name="Iii D.L."/>
            <person name="Cornejo O."/>
            <person name="Findley S.D."/>
            <person name="Zheng P."/>
            <person name="Utro F."/>
            <person name="Royaert S."/>
            <person name="Saski C."/>
            <person name="Jenkins J."/>
            <person name="Podicheti R."/>
            <person name="Zhao M."/>
            <person name="Scheffler B.E."/>
            <person name="Stack J.C."/>
            <person name="Feltus F.A."/>
            <person name="Mustiga G.M."/>
            <person name="Amores F."/>
            <person name="Phillips W."/>
            <person name="Marelli J.P."/>
            <person name="May G.D."/>
            <person name="Shapiro H."/>
            <person name="Ma J."/>
            <person name="Bustamante C.D."/>
            <person name="Schnell R.J."/>
            <person name="Main D."/>
            <person name="Gilbert D."/>
            <person name="Parida L."/>
            <person name="Kuhn D.N."/>
        </authorList>
    </citation>
    <scope>NUCLEOTIDE SEQUENCE [LARGE SCALE GENOMIC DNA]</scope>
    <source>
        <strain evidence="2">cv. Matina 1-6</strain>
    </source>
</reference>
<dbReference type="Gramene" id="EOY20305">
    <property type="protein sequence ID" value="EOY20305"/>
    <property type="gene ID" value="TCM_045783"/>
</dbReference>
<dbReference type="AlphaFoldDB" id="S1RW38"/>
<dbReference type="HOGENOM" id="CLU_2610886_0_0_1"/>
<dbReference type="InParanoid" id="S1RW38"/>
<protein>
    <submittedName>
        <fullName evidence="1">Uncharacterized protein</fullName>
    </submittedName>
</protein>
<name>S1RW38_THECC</name>
<sequence>MGGIKTLQARLIPLSLLTTIFVGTHIVIRGWSSTHSQVRSIARIHPYDGTQIHNKAIMPLSFHMSTTYDKSYLLSFNRL</sequence>
<proteinExistence type="predicted"/>
<dbReference type="EMBL" id="KE133014">
    <property type="protein sequence ID" value="EOY20305.1"/>
    <property type="molecule type" value="Genomic_DNA"/>
</dbReference>
<evidence type="ECO:0000313" key="2">
    <source>
        <dbReference type="Proteomes" id="UP000026915"/>
    </source>
</evidence>
<gene>
    <name evidence="1" type="ORF">TCM_045783</name>
</gene>
<keyword evidence="2" id="KW-1185">Reference proteome</keyword>
<accession>S1RW38</accession>